<protein>
    <submittedName>
        <fullName evidence="2">Uncharacterized protein</fullName>
    </submittedName>
</protein>
<dbReference type="Proteomes" id="UP001183585">
    <property type="component" value="Unassembled WGS sequence"/>
</dbReference>
<accession>A0ABU2CHY3</accession>
<evidence type="ECO:0000256" key="1">
    <source>
        <dbReference type="SAM" id="MobiDB-lite"/>
    </source>
</evidence>
<feature type="region of interest" description="Disordered" evidence="1">
    <location>
        <begin position="11"/>
        <end position="57"/>
    </location>
</feature>
<reference evidence="2 3" key="1">
    <citation type="submission" date="2023-07" db="EMBL/GenBank/DDBJ databases">
        <title>Sequencing the genomes of 1000 actinobacteria strains.</title>
        <authorList>
            <person name="Klenk H.-P."/>
        </authorList>
    </citation>
    <scope>NUCLEOTIDE SEQUENCE [LARGE SCALE GENOMIC DNA]</scope>
    <source>
        <strain evidence="2 3">DSM 45554</strain>
    </source>
</reference>
<evidence type="ECO:0000313" key="3">
    <source>
        <dbReference type="Proteomes" id="UP001183585"/>
    </source>
</evidence>
<dbReference type="EMBL" id="JAVDYE010000001">
    <property type="protein sequence ID" value="MDR7380949.1"/>
    <property type="molecule type" value="Genomic_DNA"/>
</dbReference>
<keyword evidence="3" id="KW-1185">Reference proteome</keyword>
<evidence type="ECO:0000313" key="2">
    <source>
        <dbReference type="EMBL" id="MDR7380949.1"/>
    </source>
</evidence>
<proteinExistence type="predicted"/>
<gene>
    <name evidence="2" type="ORF">J2S48_000464</name>
</gene>
<organism evidence="2 3">
    <name type="scientific">Promicromonospora iranensis</name>
    <dbReference type="NCBI Taxonomy" id="1105144"/>
    <lineage>
        <taxon>Bacteria</taxon>
        <taxon>Bacillati</taxon>
        <taxon>Actinomycetota</taxon>
        <taxon>Actinomycetes</taxon>
        <taxon>Micrococcales</taxon>
        <taxon>Promicromonosporaceae</taxon>
        <taxon>Promicromonospora</taxon>
    </lineage>
</organism>
<comment type="caution">
    <text evidence="2">The sequence shown here is derived from an EMBL/GenBank/DDBJ whole genome shotgun (WGS) entry which is preliminary data.</text>
</comment>
<sequence length="76" mass="8329">MRRHMRLLVVDHVPGSGRATGSPAVSPSPSPPRGTTPDRSCATTAPRTPPDRKVPLTDIYHPTRLFCMPRVKSLSR</sequence>
<name>A0ABU2CHY3_9MICO</name>
<feature type="compositionally biased region" description="Polar residues" evidence="1">
    <location>
        <begin position="37"/>
        <end position="46"/>
    </location>
</feature>